<dbReference type="EMBL" id="JARK01001407">
    <property type="protein sequence ID" value="EYC07195.1"/>
    <property type="molecule type" value="Genomic_DNA"/>
</dbReference>
<accession>A0A016TWK7</accession>
<evidence type="ECO:0000313" key="2">
    <source>
        <dbReference type="EMBL" id="EYC07195.1"/>
    </source>
</evidence>
<evidence type="ECO:0000313" key="3">
    <source>
        <dbReference type="Proteomes" id="UP000024635"/>
    </source>
</evidence>
<protein>
    <recommendedName>
        <fullName evidence="1">C-type lectin domain-containing protein</fullName>
    </recommendedName>
</protein>
<comment type="caution">
    <text evidence="2">The sequence shown here is derived from an EMBL/GenBank/DDBJ whole genome shotgun (WGS) entry which is preliminary data.</text>
</comment>
<dbReference type="CDD" id="cd00037">
    <property type="entry name" value="CLECT"/>
    <property type="match status" value="1"/>
</dbReference>
<dbReference type="Gene3D" id="3.10.100.10">
    <property type="entry name" value="Mannose-Binding Protein A, subunit A"/>
    <property type="match status" value="1"/>
</dbReference>
<dbReference type="OrthoDB" id="5853226at2759"/>
<keyword evidence="3" id="KW-1185">Reference proteome</keyword>
<feature type="domain" description="C-type lectin" evidence="1">
    <location>
        <begin position="71"/>
        <end position="176"/>
    </location>
</feature>
<dbReference type="PANTHER" id="PTHR22803">
    <property type="entry name" value="MANNOSE, PHOSPHOLIPASE, LECTIN RECEPTOR RELATED"/>
    <property type="match status" value="1"/>
</dbReference>
<organism evidence="2 3">
    <name type="scientific">Ancylostoma ceylanicum</name>
    <dbReference type="NCBI Taxonomy" id="53326"/>
    <lineage>
        <taxon>Eukaryota</taxon>
        <taxon>Metazoa</taxon>
        <taxon>Ecdysozoa</taxon>
        <taxon>Nematoda</taxon>
        <taxon>Chromadorea</taxon>
        <taxon>Rhabditida</taxon>
        <taxon>Rhabditina</taxon>
        <taxon>Rhabditomorpha</taxon>
        <taxon>Strongyloidea</taxon>
        <taxon>Ancylostomatidae</taxon>
        <taxon>Ancylostomatinae</taxon>
        <taxon>Ancylostoma</taxon>
    </lineage>
</organism>
<dbReference type="SUPFAM" id="SSF56436">
    <property type="entry name" value="C-type lectin-like"/>
    <property type="match status" value="1"/>
</dbReference>
<dbReference type="InterPro" id="IPR016186">
    <property type="entry name" value="C-type_lectin-like/link_sf"/>
</dbReference>
<reference evidence="3" key="1">
    <citation type="journal article" date="2015" name="Nat. Genet.">
        <title>The genome and transcriptome of the zoonotic hookworm Ancylostoma ceylanicum identify infection-specific gene families.</title>
        <authorList>
            <person name="Schwarz E.M."/>
            <person name="Hu Y."/>
            <person name="Antoshechkin I."/>
            <person name="Miller M.M."/>
            <person name="Sternberg P.W."/>
            <person name="Aroian R.V."/>
        </authorList>
    </citation>
    <scope>NUCLEOTIDE SEQUENCE</scope>
    <source>
        <strain evidence="3">HY135</strain>
    </source>
</reference>
<dbReference type="InterPro" id="IPR001304">
    <property type="entry name" value="C-type_lectin-like"/>
</dbReference>
<sequence>MPLTFQALTKVKSPKRLPQFLSNSSQEFFCIPQAQLLCQDSRTVEHRNCFPFIFAVAGLEQAAHSKWNATDSGSLYKLFEQRRSWSDADSHCQSFDARLAIIDSEAKNNYIKGLFRDKPNVDYVWIGMKTASSQPSSQATFSNFDKQNPVDGCAVMNRAGVWSIRSCDQLHSFVCQMVVLRK</sequence>
<dbReference type="InterPro" id="IPR050111">
    <property type="entry name" value="C-type_lectin/snaclec_domain"/>
</dbReference>
<dbReference type="SMART" id="SM00034">
    <property type="entry name" value="CLECT"/>
    <property type="match status" value="1"/>
</dbReference>
<evidence type="ECO:0000259" key="1">
    <source>
        <dbReference type="PROSITE" id="PS50041"/>
    </source>
</evidence>
<dbReference type="Proteomes" id="UP000024635">
    <property type="component" value="Unassembled WGS sequence"/>
</dbReference>
<dbReference type="PROSITE" id="PS50041">
    <property type="entry name" value="C_TYPE_LECTIN_2"/>
    <property type="match status" value="1"/>
</dbReference>
<dbReference type="Pfam" id="PF00059">
    <property type="entry name" value="Lectin_C"/>
    <property type="match status" value="1"/>
</dbReference>
<gene>
    <name evidence="2" type="primary">Acey_s0071.g520</name>
    <name evidence="2" type="ORF">Y032_0071g520</name>
</gene>
<proteinExistence type="predicted"/>
<dbReference type="InterPro" id="IPR016187">
    <property type="entry name" value="CTDL_fold"/>
</dbReference>
<dbReference type="AlphaFoldDB" id="A0A016TWK7"/>
<dbReference type="STRING" id="53326.A0A016TWK7"/>
<name>A0A016TWK7_9BILA</name>